<protein>
    <recommendedName>
        <fullName evidence="6">Cell cycle control protein</fullName>
    </recommendedName>
</protein>
<feature type="transmembrane region" description="Helical" evidence="8">
    <location>
        <begin position="49"/>
        <end position="73"/>
    </location>
</feature>
<proteinExistence type="inferred from homology"/>
<gene>
    <name evidence="10" type="primary">TMEM30B</name>
</gene>
<sequence length="369" mass="40388">MLASASYDVRRAASPEGATGPASADGPSFRNKPDNTAFTQQRLPAWQPLLSAGTVLPLFFFLGVAFLAVGLGLHFSSEGIQELEVDYTGVAGDGSDCGRCANLSASPGHKKCTCAVSFTLSVDFPAPVCLYYQLSNYYQNNRRYSISRDDAQLSGSAWALRNPIQDCQPYRWNGSGFPIAPCGSIANSLFNDTFALYRMSGKDVVANISLDRRGISWWTDNNVKFRNPEPVNGSLALAFKGTAKPPFWPEPVYNLSANNPNNTGFVNEGFIVWMRIAALPSFRKLYACIHRGNSSVALPRGHYSLNITYNYPVLAFRGTKKVIFSTLSWMGGKNSFLGIAYLVVGSVCIVTGVVMLVVHLKYRHLNEED</sequence>
<evidence type="ECO:0000256" key="4">
    <source>
        <dbReference type="ARBA" id="ARBA00022989"/>
    </source>
</evidence>
<accession>A0ABM5EU22</accession>
<evidence type="ECO:0000313" key="9">
    <source>
        <dbReference type="Proteomes" id="UP001652642"/>
    </source>
</evidence>
<name>A0ABM5EU22_9SAUR</name>
<keyword evidence="5 6" id="KW-0472">Membrane</keyword>
<feature type="transmembrane region" description="Helical" evidence="8">
    <location>
        <begin position="336"/>
        <end position="360"/>
    </location>
</feature>
<dbReference type="RefSeq" id="XP_072836642.1">
    <property type="nucleotide sequence ID" value="XM_072980541.1"/>
</dbReference>
<evidence type="ECO:0000256" key="1">
    <source>
        <dbReference type="ARBA" id="ARBA00004370"/>
    </source>
</evidence>
<dbReference type="PANTHER" id="PTHR10926">
    <property type="entry name" value="CELL CYCLE CONTROL PROTEIN 50"/>
    <property type="match status" value="1"/>
</dbReference>
<feature type="region of interest" description="Disordered" evidence="7">
    <location>
        <begin position="1"/>
        <end position="34"/>
    </location>
</feature>
<keyword evidence="4 8" id="KW-1133">Transmembrane helix</keyword>
<reference evidence="10" key="1">
    <citation type="submission" date="2025-08" db="UniProtKB">
        <authorList>
            <consortium name="RefSeq"/>
        </authorList>
    </citation>
    <scope>IDENTIFICATION</scope>
</reference>
<dbReference type="PIRSF" id="PIRSF015840">
    <property type="entry name" value="DUF284_TM_euk"/>
    <property type="match status" value="1"/>
</dbReference>
<organism evidence="9 10">
    <name type="scientific">Pogona vitticeps</name>
    <name type="common">central bearded dragon</name>
    <dbReference type="NCBI Taxonomy" id="103695"/>
    <lineage>
        <taxon>Eukaryota</taxon>
        <taxon>Metazoa</taxon>
        <taxon>Chordata</taxon>
        <taxon>Craniata</taxon>
        <taxon>Vertebrata</taxon>
        <taxon>Euteleostomi</taxon>
        <taxon>Lepidosauria</taxon>
        <taxon>Squamata</taxon>
        <taxon>Bifurcata</taxon>
        <taxon>Unidentata</taxon>
        <taxon>Episquamata</taxon>
        <taxon>Toxicofera</taxon>
        <taxon>Iguania</taxon>
        <taxon>Acrodonta</taxon>
        <taxon>Agamidae</taxon>
        <taxon>Amphibolurinae</taxon>
        <taxon>Pogona</taxon>
    </lineage>
</organism>
<dbReference type="GeneID" id="110085492"/>
<evidence type="ECO:0000256" key="5">
    <source>
        <dbReference type="ARBA" id="ARBA00023136"/>
    </source>
</evidence>
<comment type="similarity">
    <text evidence="2 6">Belongs to the CDC50/LEM3 family.</text>
</comment>
<evidence type="ECO:0000256" key="7">
    <source>
        <dbReference type="SAM" id="MobiDB-lite"/>
    </source>
</evidence>
<dbReference type="Proteomes" id="UP001652642">
    <property type="component" value="Chromosome 10"/>
</dbReference>
<evidence type="ECO:0000256" key="3">
    <source>
        <dbReference type="ARBA" id="ARBA00022692"/>
    </source>
</evidence>
<keyword evidence="3 8" id="KW-0812">Transmembrane</keyword>
<dbReference type="Pfam" id="PF03381">
    <property type="entry name" value="CDC50"/>
    <property type="match status" value="1"/>
</dbReference>
<comment type="subcellular location">
    <subcellularLocation>
        <location evidence="1">Membrane</location>
    </subcellularLocation>
</comment>
<dbReference type="InterPro" id="IPR005045">
    <property type="entry name" value="CDC50/LEM3_fam"/>
</dbReference>
<evidence type="ECO:0000313" key="10">
    <source>
        <dbReference type="RefSeq" id="XP_072836642.1"/>
    </source>
</evidence>
<evidence type="ECO:0000256" key="2">
    <source>
        <dbReference type="ARBA" id="ARBA00009457"/>
    </source>
</evidence>
<evidence type="ECO:0000256" key="8">
    <source>
        <dbReference type="SAM" id="Phobius"/>
    </source>
</evidence>
<evidence type="ECO:0000256" key="6">
    <source>
        <dbReference type="PIRNR" id="PIRNR015840"/>
    </source>
</evidence>
<dbReference type="PANTHER" id="PTHR10926:SF19">
    <property type="entry name" value="CELL CYCLE CONTROL PROTEIN 50B"/>
    <property type="match status" value="1"/>
</dbReference>
<keyword evidence="9" id="KW-1185">Reference proteome</keyword>